<comment type="caution">
    <text evidence="2">The sequence shown here is derived from an EMBL/GenBank/DDBJ whole genome shotgun (WGS) entry which is preliminary data.</text>
</comment>
<name>A0ABQ3EL18_9HYPH</name>
<feature type="chain" id="PRO_5046849677" evidence="1">
    <location>
        <begin position="20"/>
        <end position="121"/>
    </location>
</feature>
<keyword evidence="1" id="KW-0732">Signal</keyword>
<protein>
    <submittedName>
        <fullName evidence="2">Uncharacterized protein</fullName>
    </submittedName>
</protein>
<dbReference type="EMBL" id="BMXE01000005">
    <property type="protein sequence ID" value="GHB39595.1"/>
    <property type="molecule type" value="Genomic_DNA"/>
</dbReference>
<accession>A0ABQ3EL18</accession>
<evidence type="ECO:0000313" key="2">
    <source>
        <dbReference type="EMBL" id="GHB39595.1"/>
    </source>
</evidence>
<sequence>MRALISGIFLGLLATQAVAGEADVVKADVTPLSDGSFRFDVTVRHGDEGWDHYADAWEVLSEDGTVLGTRTLLHPHVDEQPFTRSLSGVRVPAGQSRVVVRARDSVHGYGGETVSVELPGR</sequence>
<proteinExistence type="predicted"/>
<evidence type="ECO:0000256" key="1">
    <source>
        <dbReference type="SAM" id="SignalP"/>
    </source>
</evidence>
<feature type="signal peptide" evidence="1">
    <location>
        <begin position="1"/>
        <end position="19"/>
    </location>
</feature>
<evidence type="ECO:0000313" key="3">
    <source>
        <dbReference type="Proteomes" id="UP000637980"/>
    </source>
</evidence>
<organism evidence="2 3">
    <name type="scientific">Pseudovibrio japonicus</name>
    <dbReference type="NCBI Taxonomy" id="366534"/>
    <lineage>
        <taxon>Bacteria</taxon>
        <taxon>Pseudomonadati</taxon>
        <taxon>Pseudomonadota</taxon>
        <taxon>Alphaproteobacteria</taxon>
        <taxon>Hyphomicrobiales</taxon>
        <taxon>Stappiaceae</taxon>
        <taxon>Pseudovibrio</taxon>
    </lineage>
</organism>
<dbReference type="RefSeq" id="WP_189437719.1">
    <property type="nucleotide sequence ID" value="NZ_BMXE01000005.1"/>
</dbReference>
<gene>
    <name evidence="2" type="ORF">GCM10007094_31350</name>
</gene>
<keyword evidence="3" id="KW-1185">Reference proteome</keyword>
<reference evidence="3" key="1">
    <citation type="journal article" date="2019" name="Int. J. Syst. Evol. Microbiol.">
        <title>The Global Catalogue of Microorganisms (GCM) 10K type strain sequencing project: providing services to taxonomists for standard genome sequencing and annotation.</title>
        <authorList>
            <consortium name="The Broad Institute Genomics Platform"/>
            <consortium name="The Broad Institute Genome Sequencing Center for Infectious Disease"/>
            <person name="Wu L."/>
            <person name="Ma J."/>
        </authorList>
    </citation>
    <scope>NUCLEOTIDE SEQUENCE [LARGE SCALE GENOMIC DNA]</scope>
    <source>
        <strain evidence="3">KCTC 12861</strain>
    </source>
</reference>
<dbReference type="Proteomes" id="UP000637980">
    <property type="component" value="Unassembled WGS sequence"/>
</dbReference>